<evidence type="ECO:0000313" key="2">
    <source>
        <dbReference type="Proteomes" id="UP000609726"/>
    </source>
</evidence>
<dbReference type="SUPFAM" id="SSF53335">
    <property type="entry name" value="S-adenosyl-L-methionine-dependent methyltransferases"/>
    <property type="match status" value="1"/>
</dbReference>
<sequence length="308" mass="33828">MTVHSFGGPWTMIKLDLLLRYLEFFNTALQRRPSSEQPFTRIYIDAFAGTGECDVSLGSGLRSTIAGSAKIALDTLPAFDHLHLIDFNPKHVAELRGLVASPNDSDRVSIYQQDANAALNDILQKTSWRSTRGVLFLDPYGMTVRWETLKKVAATKALDVWYLFPLSAVYRQAAIDFNKVDKGKAAALDSVLGTAAWRTAFYTESQQDSLLDGGKSSARRTAGPAEITSFVHARLCEIFKGWVSAPILLPERGGPPMFALFFAVSNPAEAAVKLSKKAADHLFDMLKNQRIGKNSDSGAALPAQRQIF</sequence>
<protein>
    <submittedName>
        <fullName evidence="1">Three-Cys-motif partner protein TcmP</fullName>
    </submittedName>
</protein>
<dbReference type="NCBIfam" id="TIGR04474">
    <property type="entry name" value="tcm_partner"/>
    <property type="match status" value="1"/>
</dbReference>
<dbReference type="RefSeq" id="WP_166876379.1">
    <property type="nucleotide sequence ID" value="NZ_WHJH01000015.1"/>
</dbReference>
<dbReference type="Gene3D" id="3.40.50.150">
    <property type="entry name" value="Vaccinia Virus protein VP39"/>
    <property type="match status" value="1"/>
</dbReference>
<dbReference type="InterPro" id="IPR031009">
    <property type="entry name" value="Tcm_partner"/>
</dbReference>
<keyword evidence="2" id="KW-1185">Reference proteome</keyword>
<gene>
    <name evidence="1" type="primary">tcmP</name>
    <name evidence="1" type="ORF">F2P45_14945</name>
</gene>
<evidence type="ECO:0000313" key="1">
    <source>
        <dbReference type="EMBL" id="NHZ90304.1"/>
    </source>
</evidence>
<dbReference type="Proteomes" id="UP000609726">
    <property type="component" value="Unassembled WGS sequence"/>
</dbReference>
<reference evidence="1 2" key="1">
    <citation type="submission" date="2019-10" db="EMBL/GenBank/DDBJ databases">
        <title>Taxonomy of Antarctic Massilia spp.: description of Massilia rubra sp. nov., Massilia aquatica sp. nov., Massilia mucilaginosa sp. nov., Massilia frigida sp. nov. isolated from streams, lakes and regoliths.</title>
        <authorList>
            <person name="Holochova P."/>
            <person name="Sedlacek I."/>
            <person name="Kralova S."/>
            <person name="Maslanova I."/>
            <person name="Busse H.-J."/>
            <person name="Stankova E."/>
            <person name="Vrbovska V."/>
            <person name="Kovarovic V."/>
            <person name="Bartak M."/>
            <person name="Svec P."/>
            <person name="Pantucek R."/>
        </authorList>
    </citation>
    <scope>NUCLEOTIDE SEQUENCE [LARGE SCALE GENOMIC DNA]</scope>
    <source>
        <strain evidence="1 2">CCM 8733</strain>
    </source>
</reference>
<comment type="caution">
    <text evidence="1">The sequence shown here is derived from an EMBL/GenBank/DDBJ whole genome shotgun (WGS) entry which is preliminary data.</text>
</comment>
<accession>A0ABX0NU78</accession>
<dbReference type="EMBL" id="WHJH01000015">
    <property type="protein sequence ID" value="NHZ90304.1"/>
    <property type="molecule type" value="Genomic_DNA"/>
</dbReference>
<dbReference type="InterPro" id="IPR029063">
    <property type="entry name" value="SAM-dependent_MTases_sf"/>
</dbReference>
<proteinExistence type="predicted"/>
<name>A0ABX0NU78_9BURK</name>
<organism evidence="1 2">
    <name type="scientific">Massilia mucilaginosa</name>
    <dbReference type="NCBI Taxonomy" id="2609282"/>
    <lineage>
        <taxon>Bacteria</taxon>
        <taxon>Pseudomonadati</taxon>
        <taxon>Pseudomonadota</taxon>
        <taxon>Betaproteobacteria</taxon>
        <taxon>Burkholderiales</taxon>
        <taxon>Oxalobacteraceae</taxon>
        <taxon>Telluria group</taxon>
        <taxon>Massilia</taxon>
    </lineage>
</organism>